<dbReference type="OrthoDB" id="370541at2"/>
<organism evidence="3 4">
    <name type="scientific">Bartonella vinsonii</name>
    <name type="common">Rochalimaea vinsonii</name>
    <dbReference type="NCBI Taxonomy" id="33047"/>
    <lineage>
        <taxon>Bacteria</taxon>
        <taxon>Pseudomonadati</taxon>
        <taxon>Pseudomonadota</taxon>
        <taxon>Alphaproteobacteria</taxon>
        <taxon>Hyphomicrobiales</taxon>
        <taxon>Bartonellaceae</taxon>
        <taxon>Bartonella</taxon>
    </lineage>
</organism>
<dbReference type="AlphaFoldDB" id="A0A3S4ZBH1"/>
<name>A0A3S4ZBH1_BARVI</name>
<dbReference type="Proteomes" id="UP000274201">
    <property type="component" value="Chromosome"/>
</dbReference>
<dbReference type="Pfam" id="PF04972">
    <property type="entry name" value="BON"/>
    <property type="match status" value="1"/>
</dbReference>
<dbReference type="PANTHER" id="PTHR34700">
    <property type="entry name" value="POTASSIUM BINDING PROTEIN KBP"/>
    <property type="match status" value="1"/>
</dbReference>
<dbReference type="InterPro" id="IPR007055">
    <property type="entry name" value="BON_dom"/>
</dbReference>
<accession>A0A3S4ZBH1</accession>
<reference evidence="3 4" key="1">
    <citation type="submission" date="2018-12" db="EMBL/GenBank/DDBJ databases">
        <authorList>
            <consortium name="Pathogen Informatics"/>
        </authorList>
    </citation>
    <scope>NUCLEOTIDE SEQUENCE [LARGE SCALE GENOMIC DNA]</scope>
    <source>
        <strain evidence="3 4">NCTC12905</strain>
    </source>
</reference>
<feature type="domain" description="BON" evidence="1">
    <location>
        <begin position="18"/>
        <end position="86"/>
    </location>
</feature>
<dbReference type="STRING" id="1094497.BVwin_00570"/>
<dbReference type="Gene3D" id="3.10.350.10">
    <property type="entry name" value="LysM domain"/>
    <property type="match status" value="1"/>
</dbReference>
<evidence type="ECO:0000259" key="2">
    <source>
        <dbReference type="PROSITE" id="PS51782"/>
    </source>
</evidence>
<dbReference type="InterPro" id="IPR018392">
    <property type="entry name" value="LysM"/>
</dbReference>
<evidence type="ECO:0000313" key="3">
    <source>
        <dbReference type="EMBL" id="VEJ44655.1"/>
    </source>
</evidence>
<dbReference type="InterPro" id="IPR052196">
    <property type="entry name" value="Bact_Kbp"/>
</dbReference>
<dbReference type="SUPFAM" id="SSF54106">
    <property type="entry name" value="LysM domain"/>
    <property type="match status" value="1"/>
</dbReference>
<gene>
    <name evidence="3" type="primary">ygaU</name>
    <name evidence="3" type="ORF">NCTC12905_00293</name>
</gene>
<evidence type="ECO:0000313" key="4">
    <source>
        <dbReference type="Proteomes" id="UP000274201"/>
    </source>
</evidence>
<protein>
    <submittedName>
        <fullName evidence="3">LysM domain/BON superfamily protein</fullName>
    </submittedName>
</protein>
<dbReference type="RefSeq" id="WP_126602235.1">
    <property type="nucleotide sequence ID" value="NZ_LR134529.1"/>
</dbReference>
<dbReference type="NCBIfam" id="NF008399">
    <property type="entry name" value="PRK11198.1"/>
    <property type="match status" value="1"/>
</dbReference>
<feature type="domain" description="LysM" evidence="2">
    <location>
        <begin position="94"/>
        <end position="145"/>
    </location>
</feature>
<dbReference type="PROSITE" id="PS51782">
    <property type="entry name" value="LYSM"/>
    <property type="match status" value="1"/>
</dbReference>
<evidence type="ECO:0000259" key="1">
    <source>
        <dbReference type="PROSITE" id="PS50914"/>
    </source>
</evidence>
<dbReference type="Pfam" id="PF01476">
    <property type="entry name" value="LysM"/>
    <property type="match status" value="1"/>
</dbReference>
<sequence>MGLFHFIKTVGEKLGIGDREPEEKDFKAAFDNFRFRAEKVNIRVENGKAILSGEVPDRETLEKVLLVVGNSQGISSVDIDQLKIAKSVSTKVSRFYEVKSGDNLWKIAEEVYGKGQGDKNTLIFEANKPMLKSPDKIYPGQVLRIPEVDHV</sequence>
<dbReference type="Gene3D" id="3.30.1340.30">
    <property type="match status" value="1"/>
</dbReference>
<proteinExistence type="predicted"/>
<dbReference type="CDD" id="cd00118">
    <property type="entry name" value="LysM"/>
    <property type="match status" value="1"/>
</dbReference>
<dbReference type="SMART" id="SM00257">
    <property type="entry name" value="LysM"/>
    <property type="match status" value="1"/>
</dbReference>
<dbReference type="InterPro" id="IPR036779">
    <property type="entry name" value="LysM_dom_sf"/>
</dbReference>
<dbReference type="PROSITE" id="PS50914">
    <property type="entry name" value="BON"/>
    <property type="match status" value="1"/>
</dbReference>
<dbReference type="PANTHER" id="PTHR34700:SF8">
    <property type="entry name" value="POTASSIUM BINDING PROTEIN KBP"/>
    <property type="match status" value="1"/>
</dbReference>
<dbReference type="EMBL" id="LR134529">
    <property type="protein sequence ID" value="VEJ44655.1"/>
    <property type="molecule type" value="Genomic_DNA"/>
</dbReference>